<protein>
    <submittedName>
        <fullName evidence="2">Uncharacterized protein</fullName>
    </submittedName>
</protein>
<name>A0A8J2IEP9_FUSEQ</name>
<gene>
    <name evidence="2" type="ORF">FEQUK3_LOCUS1448</name>
</gene>
<reference evidence="2" key="1">
    <citation type="submission" date="2021-05" db="EMBL/GenBank/DDBJ databases">
        <authorList>
            <person name="Khan N."/>
        </authorList>
    </citation>
    <scope>NUCLEOTIDE SEQUENCE</scope>
</reference>
<dbReference type="EMBL" id="CAJSTJ010000066">
    <property type="protein sequence ID" value="CAG7555645.1"/>
    <property type="molecule type" value="Genomic_DNA"/>
</dbReference>
<dbReference type="AlphaFoldDB" id="A0A8J2IEP9"/>
<accession>A0A8J2IEP9</accession>
<organism evidence="2 3">
    <name type="scientific">Fusarium equiseti</name>
    <name type="common">Fusarium scirpi</name>
    <dbReference type="NCBI Taxonomy" id="61235"/>
    <lineage>
        <taxon>Eukaryota</taxon>
        <taxon>Fungi</taxon>
        <taxon>Dikarya</taxon>
        <taxon>Ascomycota</taxon>
        <taxon>Pezizomycotina</taxon>
        <taxon>Sordariomycetes</taxon>
        <taxon>Hypocreomycetidae</taxon>
        <taxon>Hypocreales</taxon>
        <taxon>Nectriaceae</taxon>
        <taxon>Fusarium</taxon>
        <taxon>Fusarium incarnatum-equiseti species complex</taxon>
    </lineage>
</organism>
<feature type="region of interest" description="Disordered" evidence="1">
    <location>
        <begin position="1"/>
        <end position="25"/>
    </location>
</feature>
<sequence>MSNSHQNADTTPPVSNTVITSTRPQQKGTLALLPTEILYQIAIQTKPVHQGPIETRSPRIFNGETTEKHTTESNTLSATDLKNLGLASSNLFYHIAPLYYRADNFQVFRVALKNADIDAMRRCAEFGAAPDMHWDLEVPCGQSHVTHRPVDVLLESVQRGLAPIENSIQALQWLIDQGFDVYEQKLHQNDVIWARKSGRKNWMRMLDPLFKSKSMPEVLIRSVQRSTNRNQTEGICQMICMLLAHGCLLPYNMDDHKPLDIALRSYCPPHFLELLLEQYKQHDARVKDWRDDCPESMITWVGHERYMDDDWLTERILQRWAQMSCLGNLACNLFYDLMLIRQKCKEKYYGDISDVFEEKVKLLIKYEFVDETEKKALVGIVEALRDITSMTVPSGELDIDRDGKKCWTRLFDALRLSAADENIASVLETLEGSQRIHRFVFDETRNPWSTYYKTTLKNQSDWNELSYPWLKEQGLPKQLGRVEDPVWDELVSESSFEWHEFDYDGYISRIGQLWIEKEEKKRKEASAEGDGEEELLEDLDDGVVG</sequence>
<dbReference type="Proteomes" id="UP000693738">
    <property type="component" value="Unassembled WGS sequence"/>
</dbReference>
<proteinExistence type="predicted"/>
<evidence type="ECO:0000313" key="2">
    <source>
        <dbReference type="EMBL" id="CAG7555645.1"/>
    </source>
</evidence>
<feature type="compositionally biased region" description="Acidic residues" evidence="1">
    <location>
        <begin position="527"/>
        <end position="545"/>
    </location>
</feature>
<comment type="caution">
    <text evidence="2">The sequence shown here is derived from an EMBL/GenBank/DDBJ whole genome shotgun (WGS) entry which is preliminary data.</text>
</comment>
<feature type="region of interest" description="Disordered" evidence="1">
    <location>
        <begin position="521"/>
        <end position="545"/>
    </location>
</feature>
<evidence type="ECO:0000256" key="1">
    <source>
        <dbReference type="SAM" id="MobiDB-lite"/>
    </source>
</evidence>
<evidence type="ECO:0000313" key="3">
    <source>
        <dbReference type="Proteomes" id="UP000693738"/>
    </source>
</evidence>
<feature type="region of interest" description="Disordered" evidence="1">
    <location>
        <begin position="52"/>
        <end position="71"/>
    </location>
</feature>